<organism evidence="2 3">
    <name type="scientific">Stylosanthes scabra</name>
    <dbReference type="NCBI Taxonomy" id="79078"/>
    <lineage>
        <taxon>Eukaryota</taxon>
        <taxon>Viridiplantae</taxon>
        <taxon>Streptophyta</taxon>
        <taxon>Embryophyta</taxon>
        <taxon>Tracheophyta</taxon>
        <taxon>Spermatophyta</taxon>
        <taxon>Magnoliopsida</taxon>
        <taxon>eudicotyledons</taxon>
        <taxon>Gunneridae</taxon>
        <taxon>Pentapetalae</taxon>
        <taxon>rosids</taxon>
        <taxon>fabids</taxon>
        <taxon>Fabales</taxon>
        <taxon>Fabaceae</taxon>
        <taxon>Papilionoideae</taxon>
        <taxon>50 kb inversion clade</taxon>
        <taxon>dalbergioids sensu lato</taxon>
        <taxon>Dalbergieae</taxon>
        <taxon>Pterocarpus clade</taxon>
        <taxon>Stylosanthes</taxon>
    </lineage>
</organism>
<evidence type="ECO:0000313" key="2">
    <source>
        <dbReference type="EMBL" id="MED6105888.1"/>
    </source>
</evidence>
<dbReference type="EMBL" id="JASCZI010000001">
    <property type="protein sequence ID" value="MED6105888.1"/>
    <property type="molecule type" value="Genomic_DNA"/>
</dbReference>
<feature type="region of interest" description="Disordered" evidence="1">
    <location>
        <begin position="1"/>
        <end position="25"/>
    </location>
</feature>
<comment type="caution">
    <text evidence="2">The sequence shown here is derived from an EMBL/GenBank/DDBJ whole genome shotgun (WGS) entry which is preliminary data.</text>
</comment>
<protein>
    <submittedName>
        <fullName evidence="2">Uncharacterized protein</fullName>
    </submittedName>
</protein>
<sequence>MVRTKKTTKRQRQEALAMEQPPQDHPMAKYFTNLANFNNYLIKFAPRKEITPRNNNHGVVTDNDLPILWAMVKDVEINWSYFITQHMKKLQEDPITSGLGYVILWTKIFTLMNVDVSNILEKSLKDTNCINMGTLHKMGRGGIAHEDQPQPQFQEAQDMLQDMPQEHIGSSYNAPQPSMLDLMQVLQRIEQNQGTMDQRFERFEEC</sequence>
<keyword evidence="3" id="KW-1185">Reference proteome</keyword>
<proteinExistence type="predicted"/>
<gene>
    <name evidence="2" type="ORF">PIB30_000016</name>
</gene>
<feature type="compositionally biased region" description="Basic residues" evidence="1">
    <location>
        <begin position="1"/>
        <end position="10"/>
    </location>
</feature>
<evidence type="ECO:0000313" key="3">
    <source>
        <dbReference type="Proteomes" id="UP001341840"/>
    </source>
</evidence>
<evidence type="ECO:0000256" key="1">
    <source>
        <dbReference type="SAM" id="MobiDB-lite"/>
    </source>
</evidence>
<reference evidence="2 3" key="1">
    <citation type="journal article" date="2023" name="Plants (Basel)">
        <title>Bridging the Gap: Combining Genomics and Transcriptomics Approaches to Understand Stylosanthes scabra, an Orphan Legume from the Brazilian Caatinga.</title>
        <authorList>
            <person name="Ferreira-Neto J.R.C."/>
            <person name="da Silva M.D."/>
            <person name="Binneck E."/>
            <person name="de Melo N.F."/>
            <person name="da Silva R.H."/>
            <person name="de Melo A.L.T.M."/>
            <person name="Pandolfi V."/>
            <person name="Bustamante F.O."/>
            <person name="Brasileiro-Vidal A.C."/>
            <person name="Benko-Iseppon A.M."/>
        </authorList>
    </citation>
    <scope>NUCLEOTIDE SEQUENCE [LARGE SCALE GENOMIC DNA]</scope>
    <source>
        <tissue evidence="2">Leaves</tissue>
    </source>
</reference>
<name>A0ABU6Q1U0_9FABA</name>
<accession>A0ABU6Q1U0</accession>
<dbReference type="Proteomes" id="UP001341840">
    <property type="component" value="Unassembled WGS sequence"/>
</dbReference>